<gene>
    <name evidence="2" type="primary">ureD</name>
    <name evidence="3" type="ORF">AB2L27_00290</name>
</gene>
<comment type="subcellular location">
    <subcellularLocation>
        <location evidence="2">Cytoplasm</location>
    </subcellularLocation>
</comment>
<evidence type="ECO:0000256" key="1">
    <source>
        <dbReference type="ARBA" id="ARBA00023186"/>
    </source>
</evidence>
<keyword evidence="4" id="KW-1185">Reference proteome</keyword>
<keyword evidence="1 2" id="KW-0143">Chaperone</keyword>
<reference evidence="3 4" key="1">
    <citation type="submission" date="2024-07" db="EMBL/GenBank/DDBJ databases">
        <authorList>
            <person name="Thanompreechachai J."/>
            <person name="Duangmal K."/>
        </authorList>
    </citation>
    <scope>NUCLEOTIDE SEQUENCE [LARGE SCALE GENOMIC DNA]</scope>
    <source>
        <strain evidence="3 4">LSe6-4</strain>
    </source>
</reference>
<dbReference type="InterPro" id="IPR002669">
    <property type="entry name" value="UreD"/>
</dbReference>
<dbReference type="RefSeq" id="WP_370439457.1">
    <property type="nucleotide sequence ID" value="NZ_JBGFTU010000001.1"/>
</dbReference>
<evidence type="ECO:0000313" key="4">
    <source>
        <dbReference type="Proteomes" id="UP001565927"/>
    </source>
</evidence>
<dbReference type="Pfam" id="PF01774">
    <property type="entry name" value="UreD"/>
    <property type="match status" value="1"/>
</dbReference>
<dbReference type="Proteomes" id="UP001565927">
    <property type="component" value="Unassembled WGS sequence"/>
</dbReference>
<sequence length="241" mass="25425">MSTRVVVRVDGALELGVGALAPKVLQRSRSHARVALVGTRALLLAGDRVDVHVEVAAGCSLELVEVAATVAHDGRGGPPARWRTTVDAGPGARVVWDAQPLVVATGADVDRSVRIDLAAGAVVALREDVVLGRTGEAGGRLRARTHARLDGEDLLVEDLDLRDDVLRRSPAVLGASRRLRTVTVLGRRTGEESAAALQLDGPGTLLRDVLTLDATPDGTPTDVDRCWEVVRADLARESSWG</sequence>
<dbReference type="HAMAP" id="MF_01384">
    <property type="entry name" value="UreD"/>
    <property type="match status" value="1"/>
</dbReference>
<comment type="similarity">
    <text evidence="2">Belongs to the UreD family.</text>
</comment>
<evidence type="ECO:0000256" key="2">
    <source>
        <dbReference type="HAMAP-Rule" id="MF_01384"/>
    </source>
</evidence>
<name>A0ABV4GV56_9ACTN</name>
<proteinExistence type="inferred from homology"/>
<accession>A0ABV4GV56</accession>
<protein>
    <recommendedName>
        <fullName evidence="2">Urease accessory protein UreD</fullName>
    </recommendedName>
</protein>
<comment type="function">
    <text evidence="2">Required for maturation of urease via the functional incorporation of the urease nickel metallocenter.</text>
</comment>
<comment type="caution">
    <text evidence="3">The sequence shown here is derived from an EMBL/GenBank/DDBJ whole genome shotgun (WGS) entry which is preliminary data.</text>
</comment>
<evidence type="ECO:0000313" key="3">
    <source>
        <dbReference type="EMBL" id="MEZ0163198.1"/>
    </source>
</evidence>
<comment type="subunit">
    <text evidence="2">UreD, UreF and UreG form a complex that acts as a GTP-hydrolysis-dependent molecular chaperone, activating the urease apoprotein by helping to assemble the nickel containing metallocenter of UreC. The UreE protein probably delivers the nickel.</text>
</comment>
<keyword evidence="2" id="KW-0996">Nickel insertion</keyword>
<keyword evidence="2" id="KW-0963">Cytoplasm</keyword>
<dbReference type="EMBL" id="JBGFTU010000001">
    <property type="protein sequence ID" value="MEZ0163198.1"/>
    <property type="molecule type" value="Genomic_DNA"/>
</dbReference>
<organism evidence="3 4">
    <name type="scientific">Kineococcus halophytocola</name>
    <dbReference type="NCBI Taxonomy" id="3234027"/>
    <lineage>
        <taxon>Bacteria</taxon>
        <taxon>Bacillati</taxon>
        <taxon>Actinomycetota</taxon>
        <taxon>Actinomycetes</taxon>
        <taxon>Kineosporiales</taxon>
        <taxon>Kineosporiaceae</taxon>
        <taxon>Kineococcus</taxon>
    </lineage>
</organism>